<dbReference type="AlphaFoldDB" id="A0A920BPA3"/>
<name>A0A920BPA3_9ACTN</name>
<feature type="transmembrane region" description="Helical" evidence="1">
    <location>
        <begin position="224"/>
        <end position="244"/>
    </location>
</feature>
<evidence type="ECO:0000256" key="1">
    <source>
        <dbReference type="SAM" id="Phobius"/>
    </source>
</evidence>
<feature type="transmembrane region" description="Helical" evidence="1">
    <location>
        <begin position="556"/>
        <end position="577"/>
    </location>
</feature>
<keyword evidence="1" id="KW-1133">Transmembrane helix</keyword>
<keyword evidence="1" id="KW-0812">Transmembrane</keyword>
<evidence type="ECO:0008006" key="4">
    <source>
        <dbReference type="Google" id="ProtNLM"/>
    </source>
</evidence>
<feature type="transmembrane region" description="Helical" evidence="1">
    <location>
        <begin position="443"/>
        <end position="465"/>
    </location>
</feature>
<evidence type="ECO:0000313" key="3">
    <source>
        <dbReference type="Proteomes" id="UP000677082"/>
    </source>
</evidence>
<organism evidence="2 3">
    <name type="scientific">Paractinoplanes toevensis</name>
    <dbReference type="NCBI Taxonomy" id="571911"/>
    <lineage>
        <taxon>Bacteria</taxon>
        <taxon>Bacillati</taxon>
        <taxon>Actinomycetota</taxon>
        <taxon>Actinomycetes</taxon>
        <taxon>Micromonosporales</taxon>
        <taxon>Micromonosporaceae</taxon>
        <taxon>Paractinoplanes</taxon>
    </lineage>
</organism>
<proteinExistence type="predicted"/>
<feature type="transmembrane region" description="Helical" evidence="1">
    <location>
        <begin position="523"/>
        <end position="544"/>
    </location>
</feature>
<feature type="transmembrane region" description="Helical" evidence="1">
    <location>
        <begin position="264"/>
        <end position="282"/>
    </location>
</feature>
<dbReference type="InterPro" id="IPR029058">
    <property type="entry name" value="AB_hydrolase_fold"/>
</dbReference>
<evidence type="ECO:0000313" key="2">
    <source>
        <dbReference type="EMBL" id="GIM96627.1"/>
    </source>
</evidence>
<feature type="transmembrane region" description="Helical" evidence="1">
    <location>
        <begin position="165"/>
        <end position="183"/>
    </location>
</feature>
<dbReference type="RefSeq" id="WP_213012304.1">
    <property type="nucleotide sequence ID" value="NZ_BOQN01000123.1"/>
</dbReference>
<feature type="transmembrane region" description="Helical" evidence="1">
    <location>
        <begin position="356"/>
        <end position="379"/>
    </location>
</feature>
<dbReference type="Proteomes" id="UP000677082">
    <property type="component" value="Unassembled WGS sequence"/>
</dbReference>
<sequence length="776" mass="83701">MTGYVRTESAEWTELRVHGVSGTPPESMLEQLGVRRVSGDASSGFYRRVWPAESAAGDNGTDTLEAYSWGGLTSGAKLRALWLLLIPFLLVNVAFYARPADRRGALKTFGELVQRLFALTITGTLVMALVNVSMDFGGWQCGDSCHTGWLGFLSWSWLDGPDRRIAVLALLPLAVIGVLWRLAQRSWCDNEATPVPEADPVGQVSLLENRHMWNSARPVRRLRAVHVSVALCLVGIFALAPFARDWPSLHAGTAVSGPKLGAEILLALTLLLAAVSLVLAGLPSMSDRPGAEDPTAGTGPTVADTAADRWRSRLIGALPWGVLVVVVTSLIWIFFARPAVTGSPGDPRTVLPWLSYAINVSIVSQAVLLIVMVGVLLAMRPKQPDRATPPAWGGFATVVLMLFGSALSGTYAAAMVLAVAHLIGKPQPRQQGIDPLVTSLPYFWAAALAVPVAVAALVFGLLAFWRLRRSARTTLLPSVTATYVDSRPGREAPPKVREAAAARATAISRTWATATLDDTVRRFTGWFVGVTIVLIAGAFVWFLADRTTITDASFPRALANVGDWLVGLFAAGLLYVGRQTYQNANTRRLVGVIWDLGTFWPRAAHPLAPPCYAERAVPELINRVGFLTSTGRVILSCHSQGAVIGAAVVNQLTYAQSGRVAFLTYGAPLRRLYARFFPAYFGSPVLARTAGLLLCGRADPDHEIVPWRNLFRRSDPIGGGVFGDDATDRVDELLVDPAFAKPPGDIAYPPTLGHSHYPDDPGWPDAVARVKELRLR</sequence>
<feature type="transmembrane region" description="Helical" evidence="1">
    <location>
        <begin position="317"/>
        <end position="336"/>
    </location>
</feature>
<gene>
    <name evidence="2" type="ORF">Ato02nite_084200</name>
</gene>
<reference evidence="2 3" key="1">
    <citation type="submission" date="2021-03" db="EMBL/GenBank/DDBJ databases">
        <title>Whole genome shotgun sequence of Actinoplanes toevensis NBRC 105298.</title>
        <authorList>
            <person name="Komaki H."/>
            <person name="Tamura T."/>
        </authorList>
    </citation>
    <scope>NUCLEOTIDE SEQUENCE [LARGE SCALE GENOMIC DNA]</scope>
    <source>
        <strain evidence="2 3">NBRC 105298</strain>
    </source>
</reference>
<feature type="transmembrane region" description="Helical" evidence="1">
    <location>
        <begin position="78"/>
        <end position="96"/>
    </location>
</feature>
<protein>
    <recommendedName>
        <fullName evidence="4">Integral membrane protein</fullName>
    </recommendedName>
</protein>
<feature type="transmembrane region" description="Helical" evidence="1">
    <location>
        <begin position="116"/>
        <end position="134"/>
    </location>
</feature>
<keyword evidence="3" id="KW-1185">Reference proteome</keyword>
<keyword evidence="1" id="KW-0472">Membrane</keyword>
<feature type="transmembrane region" description="Helical" evidence="1">
    <location>
        <begin position="391"/>
        <end position="423"/>
    </location>
</feature>
<dbReference type="SUPFAM" id="SSF53474">
    <property type="entry name" value="alpha/beta-Hydrolases"/>
    <property type="match status" value="1"/>
</dbReference>
<accession>A0A920BPA3</accession>
<comment type="caution">
    <text evidence="2">The sequence shown here is derived from an EMBL/GenBank/DDBJ whole genome shotgun (WGS) entry which is preliminary data.</text>
</comment>
<dbReference type="EMBL" id="BOQN01000123">
    <property type="protein sequence ID" value="GIM96627.1"/>
    <property type="molecule type" value="Genomic_DNA"/>
</dbReference>